<evidence type="ECO:0000313" key="2">
    <source>
        <dbReference type="EMBL" id="MEK0188356.1"/>
    </source>
</evidence>
<evidence type="ECO:0000313" key="3">
    <source>
        <dbReference type="Proteomes" id="UP001384579"/>
    </source>
</evidence>
<dbReference type="EMBL" id="JBBLXS010000588">
    <property type="protein sequence ID" value="MEK0188356.1"/>
    <property type="molecule type" value="Genomic_DNA"/>
</dbReference>
<comment type="caution">
    <text evidence="2">The sequence shown here is derived from an EMBL/GenBank/DDBJ whole genome shotgun (WGS) entry which is preliminary data.</text>
</comment>
<keyword evidence="3" id="KW-1185">Reference proteome</keyword>
<dbReference type="Proteomes" id="UP001384579">
    <property type="component" value="Unassembled WGS sequence"/>
</dbReference>
<accession>A0ABU8YW05</accession>
<gene>
    <name evidence="2" type="ORF">WMG39_26455</name>
</gene>
<organism evidence="2 3">
    <name type="scientific">Microcoleus anatoxicus PTRS2</name>
    <dbReference type="NCBI Taxonomy" id="2705321"/>
    <lineage>
        <taxon>Bacteria</taxon>
        <taxon>Bacillati</taxon>
        <taxon>Cyanobacteriota</taxon>
        <taxon>Cyanophyceae</taxon>
        <taxon>Oscillatoriophycideae</taxon>
        <taxon>Oscillatoriales</taxon>
        <taxon>Microcoleaceae</taxon>
        <taxon>Microcoleus</taxon>
        <taxon>Microcoleus anatoxicus</taxon>
    </lineage>
</organism>
<dbReference type="Pfam" id="PF04607">
    <property type="entry name" value="RelA_SpoT"/>
    <property type="match status" value="1"/>
</dbReference>
<dbReference type="Gene3D" id="3.30.460.10">
    <property type="entry name" value="Beta Polymerase, domain 2"/>
    <property type="match status" value="1"/>
</dbReference>
<proteinExistence type="predicted"/>
<protein>
    <recommendedName>
        <fullName evidence="1">RelA/SpoT domain-containing protein</fullName>
    </recommendedName>
</protein>
<dbReference type="InterPro" id="IPR007685">
    <property type="entry name" value="RelA_SpoT"/>
</dbReference>
<dbReference type="RefSeq" id="WP_340524823.1">
    <property type="nucleotide sequence ID" value="NZ_JBBLXS010000588.1"/>
</dbReference>
<evidence type="ECO:0000259" key="1">
    <source>
        <dbReference type="SMART" id="SM00954"/>
    </source>
</evidence>
<reference evidence="2 3" key="1">
    <citation type="journal article" date="2020" name="Harmful Algae">
        <title>Molecular and morphological characterization of a novel dihydroanatoxin-a producing Microcoleus species (cyanobacteria) from the Russian River, California, USA.</title>
        <authorList>
            <person name="Conklin K.Y."/>
            <person name="Stancheva R."/>
            <person name="Otten T.G."/>
            <person name="Fadness R."/>
            <person name="Boyer G.L."/>
            <person name="Read B."/>
            <person name="Zhang X."/>
            <person name="Sheath R.G."/>
        </authorList>
    </citation>
    <scope>NUCLEOTIDE SEQUENCE [LARGE SCALE GENOMIC DNA]</scope>
    <source>
        <strain evidence="2 3">PTRS2</strain>
    </source>
</reference>
<dbReference type="SUPFAM" id="SSF81301">
    <property type="entry name" value="Nucleotidyltransferase"/>
    <property type="match status" value="1"/>
</dbReference>
<dbReference type="SMART" id="SM00954">
    <property type="entry name" value="RelA_SpoT"/>
    <property type="match status" value="1"/>
</dbReference>
<dbReference type="PANTHER" id="PTHR41773">
    <property type="entry name" value="GTP PYROPHOSPHATASE-RELATED"/>
    <property type="match status" value="1"/>
</dbReference>
<sequence>MIYPSILDRQYEQYLPLVQGVEKQVKETLLNFCGNKGYALTYRVKTIESLAEKIETGRFEKWSKLDDLFGCTVIIPNLSQEQEVIEFCRDTFQVTNIVKRGQNKKSPDTFKFDSTRISARLKRVDDTNIDNILSIFNVIFEIQIKSAFEHAWAVSTHDLVYKGSEIDWKKLRLAAQIKAIVEQLDTMILAFEQISPFIQESEYPEIKKKRQLAIATQELFQREKIPEELKPKDMTRFCDNLYGILARAGKEDKVQEVIKCITEKINSTPSKQIPRSISLLQYFLAILVEAKIIILPLDKYYFHITSELLTLYPIFHNNVDWIFQYEL</sequence>
<feature type="domain" description="RelA/SpoT" evidence="1">
    <location>
        <begin position="42"/>
        <end position="167"/>
    </location>
</feature>
<name>A0ABU8YW05_9CYAN</name>
<dbReference type="InterPro" id="IPR043519">
    <property type="entry name" value="NT_sf"/>
</dbReference>
<dbReference type="PANTHER" id="PTHR41773:SF1">
    <property type="entry name" value="RELA_SPOT DOMAIN-CONTAINING PROTEIN"/>
    <property type="match status" value="1"/>
</dbReference>